<evidence type="ECO:0008006" key="4">
    <source>
        <dbReference type="Google" id="ProtNLM"/>
    </source>
</evidence>
<organism evidence="2 3">
    <name type="scientific">Aureimonas glaciei</name>
    <dbReference type="NCBI Taxonomy" id="1776957"/>
    <lineage>
        <taxon>Bacteria</taxon>
        <taxon>Pseudomonadati</taxon>
        <taxon>Pseudomonadota</taxon>
        <taxon>Alphaproteobacteria</taxon>
        <taxon>Hyphomicrobiales</taxon>
        <taxon>Aurantimonadaceae</taxon>
        <taxon>Aureimonas</taxon>
    </lineage>
</organism>
<evidence type="ECO:0000313" key="2">
    <source>
        <dbReference type="EMBL" id="GGD17288.1"/>
    </source>
</evidence>
<dbReference type="AlphaFoldDB" id="A0A916XWD1"/>
<dbReference type="EMBL" id="BMJJ01000004">
    <property type="protein sequence ID" value="GGD17288.1"/>
    <property type="molecule type" value="Genomic_DNA"/>
</dbReference>
<gene>
    <name evidence="2" type="ORF">GCM10011335_20190</name>
</gene>
<dbReference type="Pfam" id="PF12291">
    <property type="entry name" value="DUF3623"/>
    <property type="match status" value="1"/>
</dbReference>
<keyword evidence="3" id="KW-1185">Reference proteome</keyword>
<reference evidence="2" key="1">
    <citation type="journal article" date="2014" name="Int. J. Syst. Evol. Microbiol.">
        <title>Complete genome sequence of Corynebacterium casei LMG S-19264T (=DSM 44701T), isolated from a smear-ripened cheese.</title>
        <authorList>
            <consortium name="US DOE Joint Genome Institute (JGI-PGF)"/>
            <person name="Walter F."/>
            <person name="Albersmeier A."/>
            <person name="Kalinowski J."/>
            <person name="Ruckert C."/>
        </authorList>
    </citation>
    <scope>NUCLEOTIDE SEQUENCE</scope>
    <source>
        <strain evidence="2">CGMCC 1.15493</strain>
    </source>
</reference>
<name>A0A916XWD1_9HYPH</name>
<evidence type="ECO:0000313" key="3">
    <source>
        <dbReference type="Proteomes" id="UP000613160"/>
    </source>
</evidence>
<feature type="transmembrane region" description="Helical" evidence="1">
    <location>
        <begin position="185"/>
        <end position="205"/>
    </location>
</feature>
<keyword evidence="1" id="KW-1133">Transmembrane helix</keyword>
<accession>A0A916XWD1</accession>
<sequence length="283" mass="31513">MTGYLSPIFFALFVWWFSTGAIIYLDGLPRRTFKWSMLAATGAFGVSLYGLWETGDDDSVRGAHLAFAAALVAWGWHEISFYMGYVTGPRQHECAEGCRGWKHFGHALQVSLWHELAILISFAVIAALTFDGANEIGLWTFLILWGMHESARLNVFLGVRNLNAHFLPPHLAYLRSFLREAPMNLLFPVSVTVSTVIAFMLISAAATAPTEFEQTGYTFLATIMTVAVLEHWFLVLPIPAEAMWNWSMKSRERPGLPAPRPTCAHRSDALRAPRPVAVAANPD</sequence>
<dbReference type="RefSeq" id="WP_188850475.1">
    <property type="nucleotide sequence ID" value="NZ_BMJJ01000004.1"/>
</dbReference>
<dbReference type="NCBIfam" id="TIGR03055">
    <property type="entry name" value="photo_alph_chp2"/>
    <property type="match status" value="1"/>
</dbReference>
<proteinExistence type="predicted"/>
<protein>
    <recommendedName>
        <fullName evidence="4">Photosynthetic complex assembly protein 2</fullName>
    </recommendedName>
</protein>
<feature type="transmembrane region" description="Helical" evidence="1">
    <location>
        <begin position="6"/>
        <end position="25"/>
    </location>
</feature>
<dbReference type="InterPro" id="IPR017496">
    <property type="entry name" value="Photo_alph_chp2"/>
</dbReference>
<reference evidence="2" key="2">
    <citation type="submission" date="2020-09" db="EMBL/GenBank/DDBJ databases">
        <authorList>
            <person name="Sun Q."/>
            <person name="Zhou Y."/>
        </authorList>
    </citation>
    <scope>NUCLEOTIDE SEQUENCE</scope>
    <source>
        <strain evidence="2">CGMCC 1.15493</strain>
    </source>
</reference>
<keyword evidence="1" id="KW-0472">Membrane</keyword>
<feature type="transmembrane region" description="Helical" evidence="1">
    <location>
        <begin position="217"/>
        <end position="240"/>
    </location>
</feature>
<feature type="transmembrane region" description="Helical" evidence="1">
    <location>
        <begin position="64"/>
        <end position="86"/>
    </location>
</feature>
<comment type="caution">
    <text evidence="2">The sequence shown here is derived from an EMBL/GenBank/DDBJ whole genome shotgun (WGS) entry which is preliminary data.</text>
</comment>
<keyword evidence="1" id="KW-0812">Transmembrane</keyword>
<feature type="transmembrane region" description="Helical" evidence="1">
    <location>
        <begin position="107"/>
        <end position="130"/>
    </location>
</feature>
<feature type="transmembrane region" description="Helical" evidence="1">
    <location>
        <begin position="32"/>
        <end position="52"/>
    </location>
</feature>
<dbReference type="Proteomes" id="UP000613160">
    <property type="component" value="Unassembled WGS sequence"/>
</dbReference>
<evidence type="ECO:0000256" key="1">
    <source>
        <dbReference type="SAM" id="Phobius"/>
    </source>
</evidence>